<evidence type="ECO:0008006" key="4">
    <source>
        <dbReference type="Google" id="ProtNLM"/>
    </source>
</evidence>
<evidence type="ECO:0000313" key="2">
    <source>
        <dbReference type="EMBL" id="OAF20050.1"/>
    </source>
</evidence>
<organism evidence="2 3">
    <name type="scientific">Bradyrhizobium neotropicale</name>
    <dbReference type="NCBI Taxonomy" id="1497615"/>
    <lineage>
        <taxon>Bacteria</taxon>
        <taxon>Pseudomonadati</taxon>
        <taxon>Pseudomonadota</taxon>
        <taxon>Alphaproteobacteria</taxon>
        <taxon>Hyphomicrobiales</taxon>
        <taxon>Nitrobacteraceae</taxon>
        <taxon>Bradyrhizobium</taxon>
    </lineage>
</organism>
<accession>A0A176ZHC3</accession>
<dbReference type="RefSeq" id="WP_063676028.1">
    <property type="nucleotide sequence ID" value="NZ_LSEF01000008.1"/>
</dbReference>
<dbReference type="GeneID" id="32585120"/>
<gene>
    <name evidence="2" type="ORF">AXW67_34500</name>
</gene>
<feature type="signal peptide" evidence="1">
    <location>
        <begin position="1"/>
        <end position="21"/>
    </location>
</feature>
<evidence type="ECO:0000256" key="1">
    <source>
        <dbReference type="SAM" id="SignalP"/>
    </source>
</evidence>
<comment type="caution">
    <text evidence="2">The sequence shown here is derived from an EMBL/GenBank/DDBJ whole genome shotgun (WGS) entry which is preliminary data.</text>
</comment>
<sequence>MRSLLALLPSAFIVAATAASAETRVFIINNQAEGYGIDQCLAKGEKCGAQVARTYCQSRDFAQASAYRRVDPDEITGSVPKSGANCSHGHCDEYVAITCQR</sequence>
<feature type="chain" id="PRO_5008055943" description="DUF4189 domain-containing protein" evidence="1">
    <location>
        <begin position="22"/>
        <end position="101"/>
    </location>
</feature>
<dbReference type="AlphaFoldDB" id="A0A176ZHC3"/>
<keyword evidence="3" id="KW-1185">Reference proteome</keyword>
<evidence type="ECO:0000313" key="3">
    <source>
        <dbReference type="Proteomes" id="UP000077173"/>
    </source>
</evidence>
<proteinExistence type="predicted"/>
<keyword evidence="1" id="KW-0732">Signal</keyword>
<protein>
    <recommendedName>
        <fullName evidence="4">DUF4189 domain-containing protein</fullName>
    </recommendedName>
</protein>
<reference evidence="2 3" key="1">
    <citation type="submission" date="2016-02" db="EMBL/GenBank/DDBJ databases">
        <title>Draft genome sequence of the strain BR 10247T Bradyrhizobium neotropicale isolated from nodules of Centrolobium paraense.</title>
        <authorList>
            <person name="Simoes-Araujo J.L."/>
            <person name="Barauna A.C."/>
            <person name="Silva K."/>
            <person name="Zilli J.E."/>
        </authorList>
    </citation>
    <scope>NUCLEOTIDE SEQUENCE [LARGE SCALE GENOMIC DNA]</scope>
    <source>
        <strain evidence="2 3">BR 10247</strain>
    </source>
</reference>
<dbReference type="EMBL" id="LSEF01000008">
    <property type="protein sequence ID" value="OAF20050.1"/>
    <property type="molecule type" value="Genomic_DNA"/>
</dbReference>
<name>A0A176ZHC3_9BRAD</name>
<dbReference type="Proteomes" id="UP000077173">
    <property type="component" value="Unassembled WGS sequence"/>
</dbReference>